<comment type="caution">
    <text evidence="2">The sequence shown here is derived from an EMBL/GenBank/DDBJ whole genome shotgun (WGS) entry which is preliminary data.</text>
</comment>
<keyword evidence="3" id="KW-1185">Reference proteome</keyword>
<dbReference type="Pfam" id="PF03992">
    <property type="entry name" value="ABM"/>
    <property type="match status" value="1"/>
</dbReference>
<organism evidence="2 3">
    <name type="scientific">Aquibacillus halophilus</name>
    <dbReference type="NCBI Taxonomy" id="930132"/>
    <lineage>
        <taxon>Bacteria</taxon>
        <taxon>Bacillati</taxon>
        <taxon>Bacillota</taxon>
        <taxon>Bacilli</taxon>
        <taxon>Bacillales</taxon>
        <taxon>Bacillaceae</taxon>
        <taxon>Aquibacillus</taxon>
    </lineage>
</organism>
<dbReference type="PROSITE" id="PS51725">
    <property type="entry name" value="ABM"/>
    <property type="match status" value="1"/>
</dbReference>
<dbReference type="GO" id="GO:0004497">
    <property type="term" value="F:monooxygenase activity"/>
    <property type="evidence" value="ECO:0007669"/>
    <property type="project" value="UniProtKB-KW"/>
</dbReference>
<proteinExistence type="predicted"/>
<accession>A0A6A8D7T9</accession>
<dbReference type="EMBL" id="WJNG01000002">
    <property type="protein sequence ID" value="MRH41330.1"/>
    <property type="molecule type" value="Genomic_DNA"/>
</dbReference>
<gene>
    <name evidence="2" type="ORF">GH741_01415</name>
</gene>
<evidence type="ECO:0000259" key="1">
    <source>
        <dbReference type="PROSITE" id="PS51725"/>
    </source>
</evidence>
<dbReference type="OrthoDB" id="165368at2"/>
<dbReference type="InterPro" id="IPR007138">
    <property type="entry name" value="ABM_dom"/>
</dbReference>
<dbReference type="InterPro" id="IPR011008">
    <property type="entry name" value="Dimeric_a/b-barrel"/>
</dbReference>
<dbReference type="SUPFAM" id="SSF54909">
    <property type="entry name" value="Dimeric alpha+beta barrel"/>
    <property type="match status" value="1"/>
</dbReference>
<keyword evidence="2" id="KW-0560">Oxidoreductase</keyword>
<feature type="domain" description="ABM" evidence="1">
    <location>
        <begin position="4"/>
        <end position="93"/>
    </location>
</feature>
<evidence type="ECO:0000313" key="3">
    <source>
        <dbReference type="Proteomes" id="UP000799092"/>
    </source>
</evidence>
<protein>
    <submittedName>
        <fullName evidence="2">Antibiotic biosynthesis monooxygenase</fullName>
    </submittedName>
</protein>
<evidence type="ECO:0000313" key="2">
    <source>
        <dbReference type="EMBL" id="MRH41330.1"/>
    </source>
</evidence>
<name>A0A6A8D7T9_9BACI</name>
<dbReference type="AlphaFoldDB" id="A0A6A8D7T9"/>
<dbReference type="Gene3D" id="3.30.70.100">
    <property type="match status" value="1"/>
</dbReference>
<keyword evidence="2" id="KW-0503">Monooxygenase</keyword>
<dbReference type="RefSeq" id="WP_153735003.1">
    <property type="nucleotide sequence ID" value="NZ_WJNG01000002.1"/>
</dbReference>
<reference evidence="2" key="1">
    <citation type="submission" date="2019-11" db="EMBL/GenBank/DDBJ databases">
        <authorList>
            <person name="Li J."/>
        </authorList>
    </citation>
    <scope>NUCLEOTIDE SEQUENCE</scope>
    <source>
        <strain evidence="2">B6B</strain>
    </source>
</reference>
<sequence length="104" mass="11436">MSKFGLYGKINAVEGERDKLVEILLDAAKSMEQLDDCELYVVSISDSDPDGVFVYEVWNNEEAHQASLSLDVTQTLIERAKPIMAGMDRISTLIPMGGKGVVTQ</sequence>
<dbReference type="Proteomes" id="UP000799092">
    <property type="component" value="Unassembled WGS sequence"/>
</dbReference>